<dbReference type="RefSeq" id="WP_173731063.1">
    <property type="nucleotide sequence ID" value="NZ_JABTTE010000010.1"/>
</dbReference>
<dbReference type="EMBL" id="JABTTE010000010">
    <property type="protein sequence ID" value="NSL51855.1"/>
    <property type="molecule type" value="Genomic_DNA"/>
</dbReference>
<dbReference type="Proteomes" id="UP000625804">
    <property type="component" value="Unassembled WGS sequence"/>
</dbReference>
<sequence length="78" mass="8777">MTNEPALKKFFIPIIYLADFALFLFVALCIAALNLINLLNIITVDMPWEEPIILTSSFITSLSFVIGLAIICFFTTNF</sequence>
<reference evidence="2" key="1">
    <citation type="submission" date="2020-06" db="EMBL/GenBank/DDBJ databases">
        <title>A novel thermopfilic bacterium from Erzurum, Turkey.</title>
        <authorList>
            <person name="Adiguzel A."/>
            <person name="Ay H."/>
            <person name="Baltaci M.O."/>
        </authorList>
    </citation>
    <scope>NUCLEOTIDE SEQUENCE</scope>
    <source>
        <strain evidence="2">P2</strain>
    </source>
</reference>
<evidence type="ECO:0000313" key="2">
    <source>
        <dbReference type="EMBL" id="NSL51855.1"/>
    </source>
</evidence>
<organism evidence="2 3">
    <name type="scientific">Calidifontibacillus erzurumensis</name>
    <dbReference type="NCBI Taxonomy" id="2741433"/>
    <lineage>
        <taxon>Bacteria</taxon>
        <taxon>Bacillati</taxon>
        <taxon>Bacillota</taxon>
        <taxon>Bacilli</taxon>
        <taxon>Bacillales</taxon>
        <taxon>Bacillaceae</taxon>
        <taxon>Calidifontibacillus/Schinkia group</taxon>
        <taxon>Calidifontibacillus</taxon>
    </lineage>
</organism>
<keyword evidence="1" id="KW-0472">Membrane</keyword>
<keyword evidence="3" id="KW-1185">Reference proteome</keyword>
<gene>
    <name evidence="2" type="ORF">HR057_08840</name>
</gene>
<proteinExistence type="predicted"/>
<evidence type="ECO:0000313" key="3">
    <source>
        <dbReference type="Proteomes" id="UP000625804"/>
    </source>
</evidence>
<name>A0A8J8GDE6_9BACI</name>
<dbReference type="AlphaFoldDB" id="A0A8J8GDE6"/>
<accession>A0A8J8GDE6</accession>
<keyword evidence="1" id="KW-0812">Transmembrane</keyword>
<protein>
    <submittedName>
        <fullName evidence="2">Uncharacterized protein</fullName>
    </submittedName>
</protein>
<keyword evidence="1" id="KW-1133">Transmembrane helix</keyword>
<comment type="caution">
    <text evidence="2">The sequence shown here is derived from an EMBL/GenBank/DDBJ whole genome shotgun (WGS) entry which is preliminary data.</text>
</comment>
<feature type="transmembrane region" description="Helical" evidence="1">
    <location>
        <begin position="12"/>
        <end position="33"/>
    </location>
</feature>
<feature type="transmembrane region" description="Helical" evidence="1">
    <location>
        <begin position="53"/>
        <end position="74"/>
    </location>
</feature>
<evidence type="ECO:0000256" key="1">
    <source>
        <dbReference type="SAM" id="Phobius"/>
    </source>
</evidence>